<dbReference type="SMART" id="SM00028">
    <property type="entry name" value="TPR"/>
    <property type="match status" value="7"/>
</dbReference>
<dbReference type="Pfam" id="PF07719">
    <property type="entry name" value="TPR_2"/>
    <property type="match status" value="1"/>
</dbReference>
<dbReference type="InterPro" id="IPR011990">
    <property type="entry name" value="TPR-like_helical_dom_sf"/>
</dbReference>
<dbReference type="EMBL" id="CP011805">
    <property type="protein sequence ID" value="AKM08476.1"/>
    <property type="molecule type" value="Genomic_DNA"/>
</dbReference>
<keyword evidence="1" id="KW-0677">Repeat</keyword>
<dbReference type="Pfam" id="PF14559">
    <property type="entry name" value="TPR_19"/>
    <property type="match status" value="3"/>
</dbReference>
<evidence type="ECO:0000313" key="4">
    <source>
        <dbReference type="EMBL" id="AKM08476.1"/>
    </source>
</evidence>
<dbReference type="InterPro" id="IPR013105">
    <property type="entry name" value="TPR_2"/>
</dbReference>
<dbReference type="PROSITE" id="PS50293">
    <property type="entry name" value="TPR_REGION"/>
    <property type="match status" value="1"/>
</dbReference>
<proteinExistence type="predicted"/>
<sequence>MQAPSQPAQDTLLSDAMNLARSGKLDDAARKLRRVLGENPNQPDALQLLGMVARQRNDHDQAIELFNRSLAARPDQPHVLNNLGNSLLDLGRPFDASEAYREALRQVPTYDDARINLALSLIRLDLLDEAERTVRPLLDRRPINGRAWAAVGEIRSAAGHHARAVTAYRTALETSPGHLPWLHNLAVALRQIGRAREALPILLDCAAKSPAQAKIPYNLGHCLQDLGRFDEAAEAYRHAIRLTPTDADIHESLSRMLWHQGKSGDHLRSYREALASHPGHPRLLAGLARRLILAGEPGEAAALLSPAVAQTIGGTDLQSLLAQAQWSSGQPDRAVQTFDAALKLDPDHAPTLREYARALVILERYGDALPRIERRLAADPFDQQALALQAIAWRLTGDGRTRWLEDPALIRTFQLKPATGDAGSFNSDLGRALQALHGGRNAPLEQTLRGGTQTSDDLFSRDIREIEAVRTMIEDAVMQYIADLPDDPAHPFLRRKGSGFSFSGSWSARLDAGGHHTNHIHPAGWISAVYYVAVPPEMNDREGWLKFGETGLHLGANERILRTIRPEPGMLVLFPSYFYHGTIPFSAEAHRLTIAFDAVPADAHPQ</sequence>
<dbReference type="PROSITE" id="PS50005">
    <property type="entry name" value="TPR"/>
    <property type="match status" value="4"/>
</dbReference>
<name>A0A0G3XCW5_9SPHN</name>
<feature type="repeat" description="TPR" evidence="3">
    <location>
        <begin position="213"/>
        <end position="246"/>
    </location>
</feature>
<feature type="repeat" description="TPR" evidence="3">
    <location>
        <begin position="315"/>
        <end position="348"/>
    </location>
</feature>
<dbReference type="SUPFAM" id="SSF48452">
    <property type="entry name" value="TPR-like"/>
    <property type="match status" value="2"/>
</dbReference>
<feature type="repeat" description="TPR" evidence="3">
    <location>
        <begin position="145"/>
        <end position="178"/>
    </location>
</feature>
<keyword evidence="2 3" id="KW-0802">TPR repeat</keyword>
<gene>
    <name evidence="4" type="ORF">AM2010_2420</name>
</gene>
<evidence type="ECO:0000313" key="5">
    <source>
        <dbReference type="Proteomes" id="UP000037643"/>
    </source>
</evidence>
<dbReference type="PATRIC" id="fig|543877.4.peg.2454"/>
<evidence type="ECO:0000256" key="2">
    <source>
        <dbReference type="ARBA" id="ARBA00022803"/>
    </source>
</evidence>
<dbReference type="AlphaFoldDB" id="A0A0G3XCW5"/>
<dbReference type="PANTHER" id="PTHR45586:SF1">
    <property type="entry name" value="LIPOPOLYSACCHARIDE ASSEMBLY PROTEIN B"/>
    <property type="match status" value="1"/>
</dbReference>
<keyword evidence="4" id="KW-0808">Transferase</keyword>
<dbReference type="InterPro" id="IPR012668">
    <property type="entry name" value="CHP02466"/>
</dbReference>
<dbReference type="PANTHER" id="PTHR45586">
    <property type="entry name" value="TPR REPEAT-CONTAINING PROTEIN PA4667"/>
    <property type="match status" value="1"/>
</dbReference>
<dbReference type="Gene3D" id="1.25.40.10">
    <property type="entry name" value="Tetratricopeptide repeat domain"/>
    <property type="match status" value="3"/>
</dbReference>
<protein>
    <submittedName>
        <fullName evidence="4">Putative UDP-N-acetylglucosamine--peptide N-acetylglucosaminyltransferase SEC</fullName>
    </submittedName>
</protein>
<reference evidence="4 5" key="1">
    <citation type="submission" date="2015-06" db="EMBL/GenBank/DDBJ databases">
        <authorList>
            <person name="Kim K.M."/>
        </authorList>
    </citation>
    <scope>NUCLEOTIDE SEQUENCE [LARGE SCALE GENOMIC DNA]</scope>
    <source>
        <strain evidence="4 5">KCTC 22370</strain>
    </source>
</reference>
<dbReference type="KEGG" id="amx:AM2010_2420"/>
<organism evidence="4 5">
    <name type="scientific">Pelagerythrobacter marensis</name>
    <dbReference type="NCBI Taxonomy" id="543877"/>
    <lineage>
        <taxon>Bacteria</taxon>
        <taxon>Pseudomonadati</taxon>
        <taxon>Pseudomonadota</taxon>
        <taxon>Alphaproteobacteria</taxon>
        <taxon>Sphingomonadales</taxon>
        <taxon>Erythrobacteraceae</taxon>
        <taxon>Pelagerythrobacter</taxon>
    </lineage>
</organism>
<keyword evidence="4" id="KW-0328">Glycosyltransferase</keyword>
<dbReference type="Gene3D" id="2.60.120.620">
    <property type="entry name" value="q2cbj1_9rhob like domain"/>
    <property type="match status" value="1"/>
</dbReference>
<dbReference type="InterPro" id="IPR051012">
    <property type="entry name" value="CellSynth/LPSAsmb/PSIAsmb"/>
</dbReference>
<evidence type="ECO:0000256" key="1">
    <source>
        <dbReference type="ARBA" id="ARBA00022737"/>
    </source>
</evidence>
<accession>A0A0G3XCW5</accession>
<dbReference type="RefSeq" id="WP_058350922.1">
    <property type="nucleotide sequence ID" value="NZ_CP011805.1"/>
</dbReference>
<dbReference type="OrthoDB" id="9783136at2"/>
<dbReference type="Pfam" id="PF13432">
    <property type="entry name" value="TPR_16"/>
    <property type="match status" value="2"/>
</dbReference>
<dbReference type="InterPro" id="IPR019734">
    <property type="entry name" value="TPR_rpt"/>
</dbReference>
<evidence type="ECO:0000256" key="3">
    <source>
        <dbReference type="PROSITE-ProRule" id="PRU00339"/>
    </source>
</evidence>
<dbReference type="GO" id="GO:0016757">
    <property type="term" value="F:glycosyltransferase activity"/>
    <property type="evidence" value="ECO:0007669"/>
    <property type="project" value="UniProtKB-KW"/>
</dbReference>
<dbReference type="STRING" id="543877.AM2010_2420"/>
<dbReference type="Pfam" id="PF13759">
    <property type="entry name" value="2OG-FeII_Oxy_5"/>
    <property type="match status" value="1"/>
</dbReference>
<feature type="repeat" description="TPR" evidence="3">
    <location>
        <begin position="43"/>
        <end position="76"/>
    </location>
</feature>
<keyword evidence="5" id="KW-1185">Reference proteome</keyword>
<dbReference type="Proteomes" id="UP000037643">
    <property type="component" value="Chromosome"/>
</dbReference>